<dbReference type="PROSITE" id="PS00936">
    <property type="entry name" value="RIBOSOMAL_L35"/>
    <property type="match status" value="1"/>
</dbReference>
<evidence type="ECO:0000256" key="4">
    <source>
        <dbReference type="HAMAP-Rule" id="MF_00514"/>
    </source>
</evidence>
<dbReference type="RefSeq" id="WP_263336244.1">
    <property type="nucleotide sequence ID" value="NZ_JAGSYH010000003.1"/>
</dbReference>
<accession>A0ABW1EE70</accession>
<dbReference type="HAMAP" id="MF_00514">
    <property type="entry name" value="Ribosomal_bL35"/>
    <property type="match status" value="1"/>
</dbReference>
<comment type="caution">
    <text evidence="7">The sequence shown here is derived from an EMBL/GenBank/DDBJ whole genome shotgun (WGS) entry which is preliminary data.</text>
</comment>
<dbReference type="PRINTS" id="PR00064">
    <property type="entry name" value="RIBOSOMALL35"/>
</dbReference>
<dbReference type="Proteomes" id="UP001596091">
    <property type="component" value="Unassembled WGS sequence"/>
</dbReference>
<dbReference type="InterPro" id="IPR001706">
    <property type="entry name" value="Ribosomal_bL35"/>
</dbReference>
<dbReference type="Pfam" id="PF01632">
    <property type="entry name" value="Ribosomal_L35p"/>
    <property type="match status" value="1"/>
</dbReference>
<evidence type="ECO:0000256" key="6">
    <source>
        <dbReference type="SAM" id="MobiDB-lite"/>
    </source>
</evidence>
<dbReference type="PANTHER" id="PTHR33343:SF1">
    <property type="entry name" value="LARGE RIBOSOMAL SUBUNIT PROTEIN BL35M"/>
    <property type="match status" value="1"/>
</dbReference>
<dbReference type="SUPFAM" id="SSF143034">
    <property type="entry name" value="L35p-like"/>
    <property type="match status" value="1"/>
</dbReference>
<sequence>MPKLKTHSGASKRFSKTGTGKIKRGQTKTRHILTSKLPKTKRKLGRILLVSEADEAKVARMIPYA</sequence>
<dbReference type="InterPro" id="IPR018265">
    <property type="entry name" value="Ribosomal_bL35_CS"/>
</dbReference>
<keyword evidence="8" id="KW-1185">Reference proteome</keyword>
<dbReference type="NCBIfam" id="TIGR00001">
    <property type="entry name" value="rpmI_bact"/>
    <property type="match status" value="1"/>
</dbReference>
<protein>
    <recommendedName>
        <fullName evidence="4">Large ribosomal subunit protein bL35</fullName>
    </recommendedName>
</protein>
<comment type="similarity">
    <text evidence="1 4 5">Belongs to the bacterial ribosomal protein bL35 family.</text>
</comment>
<gene>
    <name evidence="4 7" type="primary">rpmI</name>
    <name evidence="7" type="ORF">ACFPT7_10025</name>
</gene>
<dbReference type="EMBL" id="JBHSPH010000002">
    <property type="protein sequence ID" value="MFC5862627.1"/>
    <property type="molecule type" value="Genomic_DNA"/>
</dbReference>
<name>A0ABW1EE70_9BACT</name>
<feature type="region of interest" description="Disordered" evidence="6">
    <location>
        <begin position="1"/>
        <end position="28"/>
    </location>
</feature>
<evidence type="ECO:0000256" key="1">
    <source>
        <dbReference type="ARBA" id="ARBA00006598"/>
    </source>
</evidence>
<evidence type="ECO:0000256" key="5">
    <source>
        <dbReference type="RuleBase" id="RU000568"/>
    </source>
</evidence>
<evidence type="ECO:0000313" key="7">
    <source>
        <dbReference type="EMBL" id="MFC5862627.1"/>
    </source>
</evidence>
<evidence type="ECO:0000313" key="8">
    <source>
        <dbReference type="Proteomes" id="UP001596091"/>
    </source>
</evidence>
<proteinExistence type="inferred from homology"/>
<dbReference type="InterPro" id="IPR037229">
    <property type="entry name" value="Ribosomal_bL35_sf"/>
</dbReference>
<organism evidence="7 8">
    <name type="scientific">Acidicapsa dinghuensis</name>
    <dbReference type="NCBI Taxonomy" id="2218256"/>
    <lineage>
        <taxon>Bacteria</taxon>
        <taxon>Pseudomonadati</taxon>
        <taxon>Acidobacteriota</taxon>
        <taxon>Terriglobia</taxon>
        <taxon>Terriglobales</taxon>
        <taxon>Acidobacteriaceae</taxon>
        <taxon>Acidicapsa</taxon>
    </lineage>
</organism>
<dbReference type="PANTHER" id="PTHR33343">
    <property type="entry name" value="54S RIBOSOMAL PROTEIN BL35M"/>
    <property type="match status" value="1"/>
</dbReference>
<dbReference type="GO" id="GO:0005840">
    <property type="term" value="C:ribosome"/>
    <property type="evidence" value="ECO:0007669"/>
    <property type="project" value="UniProtKB-KW"/>
</dbReference>
<evidence type="ECO:0000256" key="3">
    <source>
        <dbReference type="ARBA" id="ARBA00023274"/>
    </source>
</evidence>
<reference evidence="8" key="1">
    <citation type="journal article" date="2019" name="Int. J. Syst. Evol. Microbiol.">
        <title>The Global Catalogue of Microorganisms (GCM) 10K type strain sequencing project: providing services to taxonomists for standard genome sequencing and annotation.</title>
        <authorList>
            <consortium name="The Broad Institute Genomics Platform"/>
            <consortium name="The Broad Institute Genome Sequencing Center for Infectious Disease"/>
            <person name="Wu L."/>
            <person name="Ma J."/>
        </authorList>
    </citation>
    <scope>NUCLEOTIDE SEQUENCE [LARGE SCALE GENOMIC DNA]</scope>
    <source>
        <strain evidence="8">JCM 4087</strain>
    </source>
</reference>
<dbReference type="InterPro" id="IPR021137">
    <property type="entry name" value="Ribosomal_bL35-like"/>
</dbReference>
<dbReference type="Gene3D" id="4.10.410.60">
    <property type="match status" value="1"/>
</dbReference>
<evidence type="ECO:0000256" key="2">
    <source>
        <dbReference type="ARBA" id="ARBA00022980"/>
    </source>
</evidence>
<keyword evidence="3 4" id="KW-0687">Ribonucleoprotein</keyword>
<keyword evidence="2 4" id="KW-0689">Ribosomal protein</keyword>